<dbReference type="GO" id="GO:0016757">
    <property type="term" value="F:glycosyltransferase activity"/>
    <property type="evidence" value="ECO:0007669"/>
    <property type="project" value="InterPro"/>
</dbReference>
<dbReference type="Pfam" id="PF00534">
    <property type="entry name" value="Glycos_transf_1"/>
    <property type="match status" value="1"/>
</dbReference>
<dbReference type="SUPFAM" id="SSF53756">
    <property type="entry name" value="UDP-Glycosyltransferase/glycogen phosphorylase"/>
    <property type="match status" value="1"/>
</dbReference>
<dbReference type="Gene3D" id="3.40.50.2000">
    <property type="entry name" value="Glycogen Phosphorylase B"/>
    <property type="match status" value="1"/>
</dbReference>
<dbReference type="GO" id="GO:0009103">
    <property type="term" value="P:lipopolysaccharide biosynthetic process"/>
    <property type="evidence" value="ECO:0007669"/>
    <property type="project" value="TreeGrafter"/>
</dbReference>
<dbReference type="PANTHER" id="PTHR46401">
    <property type="entry name" value="GLYCOSYLTRANSFERASE WBBK-RELATED"/>
    <property type="match status" value="1"/>
</dbReference>
<evidence type="ECO:0000259" key="2">
    <source>
        <dbReference type="Pfam" id="PF00534"/>
    </source>
</evidence>
<sequence length="352" mass="40387">MILGIDASNIRAGGGVTHLQKILEYAEPEIHNISQVVVWGGRIPLDQLPQKSWLDLRNISELNKPLQRRLLWQQIELAKLAQKHSDLLFVPGGLYMGSFRPYVTMFQNMQIFETKERNRERNKEWLRLKLLQLAQSQTFQKASGLICLSEYAHNYLTQYYPQLVAKTPVQLIAHGTESFQNDSPMSSTESSIDSQTLKILYVSTVKKYKHQWNLIDAFGLLRNEGISIELHLIGGGDPGALNWMREAIQRNHSYSEYIIYHGSYPYEETLEWYQKVDMFVFPSTCENMPVVLLEAMTFGLPIASSDRGPMPEVLKDAGLYFNPESVTSIKNCLQYMIENPNLRKRLGAKAKQ</sequence>
<accession>A0A382HTM3</accession>
<dbReference type="PANTHER" id="PTHR46401:SF2">
    <property type="entry name" value="GLYCOSYLTRANSFERASE WBBK-RELATED"/>
    <property type="match status" value="1"/>
</dbReference>
<name>A0A382HTM3_9ZZZZ</name>
<gene>
    <name evidence="3" type="ORF">METZ01_LOCUS243494</name>
</gene>
<dbReference type="AlphaFoldDB" id="A0A382HTM3"/>
<feature type="non-terminal residue" evidence="3">
    <location>
        <position position="352"/>
    </location>
</feature>
<keyword evidence="1" id="KW-0808">Transferase</keyword>
<dbReference type="CDD" id="cd03809">
    <property type="entry name" value="GT4_MtfB-like"/>
    <property type="match status" value="1"/>
</dbReference>
<protein>
    <recommendedName>
        <fullName evidence="2">Glycosyl transferase family 1 domain-containing protein</fullName>
    </recommendedName>
</protein>
<proteinExistence type="predicted"/>
<evidence type="ECO:0000313" key="3">
    <source>
        <dbReference type="EMBL" id="SVB90640.1"/>
    </source>
</evidence>
<evidence type="ECO:0000256" key="1">
    <source>
        <dbReference type="ARBA" id="ARBA00022679"/>
    </source>
</evidence>
<reference evidence="3" key="1">
    <citation type="submission" date="2018-05" db="EMBL/GenBank/DDBJ databases">
        <authorList>
            <person name="Lanie J.A."/>
            <person name="Ng W.-L."/>
            <person name="Kazmierczak K.M."/>
            <person name="Andrzejewski T.M."/>
            <person name="Davidsen T.M."/>
            <person name="Wayne K.J."/>
            <person name="Tettelin H."/>
            <person name="Glass J.I."/>
            <person name="Rusch D."/>
            <person name="Podicherti R."/>
            <person name="Tsui H.-C.T."/>
            <person name="Winkler M.E."/>
        </authorList>
    </citation>
    <scope>NUCLEOTIDE SEQUENCE</scope>
</reference>
<dbReference type="EMBL" id="UINC01063228">
    <property type="protein sequence ID" value="SVB90640.1"/>
    <property type="molecule type" value="Genomic_DNA"/>
</dbReference>
<feature type="domain" description="Glycosyl transferase family 1" evidence="2">
    <location>
        <begin position="189"/>
        <end position="352"/>
    </location>
</feature>
<organism evidence="3">
    <name type="scientific">marine metagenome</name>
    <dbReference type="NCBI Taxonomy" id="408172"/>
    <lineage>
        <taxon>unclassified sequences</taxon>
        <taxon>metagenomes</taxon>
        <taxon>ecological metagenomes</taxon>
    </lineage>
</organism>
<dbReference type="InterPro" id="IPR001296">
    <property type="entry name" value="Glyco_trans_1"/>
</dbReference>